<proteinExistence type="predicted"/>
<accession>A0A6P1TC17</accession>
<evidence type="ECO:0000256" key="1">
    <source>
        <dbReference type="SAM" id="SignalP"/>
    </source>
</evidence>
<feature type="chain" id="PRO_5044645633" evidence="1">
    <location>
        <begin position="24"/>
        <end position="275"/>
    </location>
</feature>
<reference evidence="3 4" key="1">
    <citation type="submission" date="2020-01" db="EMBL/GenBank/DDBJ databases">
        <title>The possibility of degradation of plastic by Microbulbifer hydrolyticus IRE-31.</title>
        <authorList>
            <person name="Liu L."/>
        </authorList>
    </citation>
    <scope>NUCLEOTIDE SEQUENCE [LARGE SCALE GENOMIC DNA]</scope>
    <source>
        <strain evidence="3 4">IRE-31</strain>
    </source>
</reference>
<dbReference type="EMBL" id="CP047491">
    <property type="protein sequence ID" value="QHQ38222.1"/>
    <property type="molecule type" value="Genomic_DNA"/>
</dbReference>
<organism evidence="2 5">
    <name type="scientific">Microbulbifer hydrolyticus</name>
    <dbReference type="NCBI Taxonomy" id="48074"/>
    <lineage>
        <taxon>Bacteria</taxon>
        <taxon>Pseudomonadati</taxon>
        <taxon>Pseudomonadota</taxon>
        <taxon>Gammaproteobacteria</taxon>
        <taxon>Cellvibrionales</taxon>
        <taxon>Microbulbiferaceae</taxon>
        <taxon>Microbulbifer</taxon>
    </lineage>
</organism>
<protein>
    <submittedName>
        <fullName evidence="2">Uncharacterized protein</fullName>
    </submittedName>
</protein>
<reference evidence="2 5" key="2">
    <citation type="submission" date="2020-08" db="EMBL/GenBank/DDBJ databases">
        <title>Genomic Encyclopedia of Type Strains, Phase IV (KMG-IV): sequencing the most valuable type-strain genomes for metagenomic binning, comparative biology and taxonomic classification.</title>
        <authorList>
            <person name="Goeker M."/>
        </authorList>
    </citation>
    <scope>NUCLEOTIDE SEQUENCE [LARGE SCALE GENOMIC DNA]</scope>
    <source>
        <strain evidence="2 5">DSM 11525</strain>
    </source>
</reference>
<dbReference type="Proteomes" id="UP000464675">
    <property type="component" value="Chromosome"/>
</dbReference>
<sequence>MPSNRLRSSFFFMLALYVVQACAGRPTVATEDIVPIAEAMKEVDVLLVSDHTLPHHLNLSSGGANGEERRFIDPTLQSLNSKLINRGLRTHILNVEDMVVDRDIQNKATFDAAYKKYDQILEAAVKHGVTIASIHYDADKILAENYGKNSAYASAEEEGEKYGYVGGIQLILDKRATSDATLALANRMVHRDKILQKLNTVGFRVRPGYGDKVRFQNNLTLNIAGHSQGGAFLLEIAPQDQAVRLYGSPEKIVEAIEAPMDALADTLYAFRQSLQ</sequence>
<dbReference type="Proteomes" id="UP000563601">
    <property type="component" value="Unassembled WGS sequence"/>
</dbReference>
<evidence type="ECO:0000313" key="5">
    <source>
        <dbReference type="Proteomes" id="UP000563601"/>
    </source>
</evidence>
<evidence type="ECO:0000313" key="3">
    <source>
        <dbReference type="EMBL" id="QHQ38222.1"/>
    </source>
</evidence>
<evidence type="ECO:0000313" key="2">
    <source>
        <dbReference type="EMBL" id="MBB5210965.1"/>
    </source>
</evidence>
<evidence type="ECO:0000313" key="4">
    <source>
        <dbReference type="Proteomes" id="UP000464675"/>
    </source>
</evidence>
<feature type="signal peptide" evidence="1">
    <location>
        <begin position="1"/>
        <end position="23"/>
    </location>
</feature>
<dbReference type="OrthoDB" id="6400967at2"/>
<gene>
    <name evidence="3" type="ORF">GTQ55_03920</name>
    <name evidence="2" type="ORF">HNQ53_001183</name>
</gene>
<dbReference type="RefSeq" id="WP_161857558.1">
    <property type="nucleotide sequence ID" value="NZ_JACHHR010000002.1"/>
</dbReference>
<dbReference type="EMBL" id="JACHHR010000002">
    <property type="protein sequence ID" value="MBB5210965.1"/>
    <property type="molecule type" value="Genomic_DNA"/>
</dbReference>
<keyword evidence="4" id="KW-1185">Reference proteome</keyword>
<keyword evidence="1" id="KW-0732">Signal</keyword>
<name>A0A6P1TC17_9GAMM</name>
<dbReference type="AlphaFoldDB" id="A0A6P1TC17"/>
<dbReference type="PROSITE" id="PS51257">
    <property type="entry name" value="PROKAR_LIPOPROTEIN"/>
    <property type="match status" value="1"/>
</dbReference>